<evidence type="ECO:0000256" key="7">
    <source>
        <dbReference type="ARBA" id="ARBA00023235"/>
    </source>
</evidence>
<feature type="transmembrane region" description="Helical" evidence="8">
    <location>
        <begin position="6"/>
        <end position="24"/>
    </location>
</feature>
<evidence type="ECO:0000256" key="8">
    <source>
        <dbReference type="SAM" id="Phobius"/>
    </source>
</evidence>
<feature type="transmembrane region" description="Helical" evidence="8">
    <location>
        <begin position="80"/>
        <end position="100"/>
    </location>
</feature>
<gene>
    <name evidence="10" type="ORF">UFOPK1419_00604</name>
</gene>
<keyword evidence="3 8" id="KW-0812">Transmembrane</keyword>
<accession>A0A6J6BRU3</accession>
<comment type="pathway">
    <text evidence="2">Carotenoid biosynthesis.</text>
</comment>
<evidence type="ECO:0000256" key="3">
    <source>
        <dbReference type="ARBA" id="ARBA00022692"/>
    </source>
</evidence>
<dbReference type="EMBL" id="CAEZSK010000072">
    <property type="protein sequence ID" value="CAB4540858.1"/>
    <property type="molecule type" value="Genomic_DNA"/>
</dbReference>
<dbReference type="NCBIfam" id="TIGR03462">
    <property type="entry name" value="CarR_dom_SF"/>
    <property type="match status" value="1"/>
</dbReference>
<keyword evidence="6 8" id="KW-0472">Membrane</keyword>
<dbReference type="GO" id="GO:0016120">
    <property type="term" value="P:carotene biosynthetic process"/>
    <property type="evidence" value="ECO:0007669"/>
    <property type="project" value="UniProtKB-ARBA"/>
</dbReference>
<protein>
    <submittedName>
        <fullName evidence="10">Unannotated protein</fullName>
    </submittedName>
</protein>
<dbReference type="GO" id="GO:0016872">
    <property type="term" value="F:intramolecular lyase activity"/>
    <property type="evidence" value="ECO:0007669"/>
    <property type="project" value="InterPro"/>
</dbReference>
<comment type="subcellular location">
    <subcellularLocation>
        <location evidence="1">Membrane</location>
        <topology evidence="1">Multi-pass membrane protein</topology>
    </subcellularLocation>
</comment>
<dbReference type="GO" id="GO:0016020">
    <property type="term" value="C:membrane"/>
    <property type="evidence" value="ECO:0007669"/>
    <property type="project" value="UniProtKB-SubCell"/>
</dbReference>
<evidence type="ECO:0000313" key="10">
    <source>
        <dbReference type="EMBL" id="CAB4540858.1"/>
    </source>
</evidence>
<dbReference type="GO" id="GO:0016117">
    <property type="term" value="P:carotenoid biosynthetic process"/>
    <property type="evidence" value="ECO:0007669"/>
    <property type="project" value="UniProtKB-KW"/>
</dbReference>
<dbReference type="InterPro" id="IPR017825">
    <property type="entry name" value="Lycopene_cyclase_dom"/>
</dbReference>
<feature type="domain" description="Lycopene cyclase" evidence="9">
    <location>
        <begin position="7"/>
        <end position="95"/>
    </location>
</feature>
<name>A0A6J6BRU3_9ZZZZ</name>
<evidence type="ECO:0000256" key="4">
    <source>
        <dbReference type="ARBA" id="ARBA00022746"/>
    </source>
</evidence>
<feature type="transmembrane region" description="Helical" evidence="8">
    <location>
        <begin position="36"/>
        <end position="54"/>
    </location>
</feature>
<evidence type="ECO:0000259" key="9">
    <source>
        <dbReference type="Pfam" id="PF18916"/>
    </source>
</evidence>
<keyword evidence="5 8" id="KW-1133">Transmembrane helix</keyword>
<evidence type="ECO:0000256" key="1">
    <source>
        <dbReference type="ARBA" id="ARBA00004141"/>
    </source>
</evidence>
<evidence type="ECO:0000256" key="5">
    <source>
        <dbReference type="ARBA" id="ARBA00022989"/>
    </source>
</evidence>
<dbReference type="AlphaFoldDB" id="A0A6J6BRU3"/>
<dbReference type="GO" id="GO:0045436">
    <property type="term" value="F:lycopene beta cyclase activity"/>
    <property type="evidence" value="ECO:0007669"/>
    <property type="project" value="UniProtKB-ARBA"/>
</dbReference>
<proteinExistence type="predicted"/>
<dbReference type="Pfam" id="PF18916">
    <property type="entry name" value="Lycopene_cyc"/>
    <property type="match status" value="1"/>
</dbReference>
<evidence type="ECO:0000256" key="6">
    <source>
        <dbReference type="ARBA" id="ARBA00023136"/>
    </source>
</evidence>
<evidence type="ECO:0000256" key="2">
    <source>
        <dbReference type="ARBA" id="ARBA00004829"/>
    </source>
</evidence>
<keyword evidence="7" id="KW-0413">Isomerase</keyword>
<reference evidence="10" key="1">
    <citation type="submission" date="2020-05" db="EMBL/GenBank/DDBJ databases">
        <authorList>
            <person name="Chiriac C."/>
            <person name="Salcher M."/>
            <person name="Ghai R."/>
            <person name="Kavagutti S V."/>
        </authorList>
    </citation>
    <scope>NUCLEOTIDE SEQUENCE</scope>
</reference>
<sequence>MQKWNYMAMLIFTVCGSFWLEIALKVGVLRRIKRVALSILPVSALFLLWDAYAISKGHWFFDRDQMLGIVGPLNIPLEEYLFFIVVPMAAIMTIEGVTTVKPHWRKDEFGE</sequence>
<organism evidence="10">
    <name type="scientific">freshwater metagenome</name>
    <dbReference type="NCBI Taxonomy" id="449393"/>
    <lineage>
        <taxon>unclassified sequences</taxon>
        <taxon>metagenomes</taxon>
        <taxon>ecological metagenomes</taxon>
    </lineage>
</organism>
<keyword evidence="4" id="KW-0125">Carotenoid biosynthesis</keyword>